<feature type="transmembrane region" description="Helical" evidence="1">
    <location>
        <begin position="289"/>
        <end position="312"/>
    </location>
</feature>
<reference evidence="2 3" key="1">
    <citation type="submission" date="2023-05" db="EMBL/GenBank/DDBJ databases">
        <title>Draft genome sequence of Streptomyces sp. B-S-A6 isolated from a cave soil in Thailand.</title>
        <authorList>
            <person name="Chamroensaksri N."/>
            <person name="Muangham S."/>
        </authorList>
    </citation>
    <scope>NUCLEOTIDE SEQUENCE [LARGE SCALE GENOMIC DNA]</scope>
    <source>
        <strain evidence="2 3">B-S-A6</strain>
    </source>
</reference>
<dbReference type="EMBL" id="JASCIQ010000011">
    <property type="protein sequence ID" value="MDI3404591.1"/>
    <property type="molecule type" value="Genomic_DNA"/>
</dbReference>
<proteinExistence type="predicted"/>
<gene>
    <name evidence="2" type="ORF">QIS96_12275</name>
</gene>
<name>A0ABT6SBB3_9ACTN</name>
<evidence type="ECO:0000313" key="3">
    <source>
        <dbReference type="Proteomes" id="UP001223978"/>
    </source>
</evidence>
<organism evidence="2 3">
    <name type="scientific">Streptomyces cavernicola</name>
    <dbReference type="NCBI Taxonomy" id="3043613"/>
    <lineage>
        <taxon>Bacteria</taxon>
        <taxon>Bacillati</taxon>
        <taxon>Actinomycetota</taxon>
        <taxon>Actinomycetes</taxon>
        <taxon>Kitasatosporales</taxon>
        <taxon>Streptomycetaceae</taxon>
        <taxon>Streptomyces</taxon>
    </lineage>
</organism>
<keyword evidence="3" id="KW-1185">Reference proteome</keyword>
<dbReference type="RefSeq" id="WP_282542541.1">
    <property type="nucleotide sequence ID" value="NZ_JASCIQ010000011.1"/>
</dbReference>
<dbReference type="Proteomes" id="UP001223978">
    <property type="component" value="Unassembled WGS sequence"/>
</dbReference>
<keyword evidence="1" id="KW-1133">Transmembrane helix</keyword>
<comment type="caution">
    <text evidence="2">The sequence shown here is derived from an EMBL/GenBank/DDBJ whole genome shotgun (WGS) entry which is preliminary data.</text>
</comment>
<evidence type="ECO:0000256" key="1">
    <source>
        <dbReference type="SAM" id="Phobius"/>
    </source>
</evidence>
<protein>
    <submittedName>
        <fullName evidence="2">Uncharacterized protein</fullName>
    </submittedName>
</protein>
<dbReference type="PROSITE" id="PS00444">
    <property type="entry name" value="POLYPRENYL_SYNTHASE_2"/>
    <property type="match status" value="1"/>
</dbReference>
<keyword evidence="1" id="KW-0812">Transmembrane</keyword>
<evidence type="ECO:0000313" key="2">
    <source>
        <dbReference type="EMBL" id="MDI3404591.1"/>
    </source>
</evidence>
<sequence>MRGSYIRLFMDYACRIAVSLFVMGDTGHDALRAATAVVRCALSASGWGSVLRFVRTEHRQVVRAFEEVVLPLVEQAVPESDVQRTVHTSLLATSMKVGLAMWGYASMARVPFDAELAVLGSSFTRLYDDLIDNFERENLGSDLLALLTGEPFRPCGQLEELLALLYKAIVVRLPHEPGDPIYGVLRELHDFQLTSRLQQGSGLSVAEVLDITRGKGGLAMIALFALLRPVMPAEERDILMDLGDVFQLLDDFHDLALDEAAHVTTSVTLGVTSVVELVGRISRLRSRFIGYYGTAGPLSAQVALTLIGVPFAGRRGRRAGRGLGPDAAAVRLLFSRAENIRP</sequence>
<accession>A0ABT6SBB3</accession>
<dbReference type="InterPro" id="IPR033749">
    <property type="entry name" value="Polyprenyl_synt_CS"/>
</dbReference>
<keyword evidence="1" id="KW-0472">Membrane</keyword>